<evidence type="ECO:0000256" key="1">
    <source>
        <dbReference type="SAM" id="MobiDB-lite"/>
    </source>
</evidence>
<name>A0A0W0FT34_MONRR</name>
<evidence type="ECO:0000313" key="3">
    <source>
        <dbReference type="Proteomes" id="UP000054988"/>
    </source>
</evidence>
<reference evidence="2 3" key="1">
    <citation type="submission" date="2015-12" db="EMBL/GenBank/DDBJ databases">
        <title>Draft genome sequence of Moniliophthora roreri, the causal agent of frosty pod rot of cacao.</title>
        <authorList>
            <person name="Aime M.C."/>
            <person name="Diaz-Valderrama J.R."/>
            <person name="Kijpornyongpan T."/>
            <person name="Phillips-Mora W."/>
        </authorList>
    </citation>
    <scope>NUCLEOTIDE SEQUENCE [LARGE SCALE GENOMIC DNA]</scope>
    <source>
        <strain evidence="2 3">MCA 2952</strain>
    </source>
</reference>
<dbReference type="EMBL" id="LATX01001685">
    <property type="protein sequence ID" value="KTB39352.1"/>
    <property type="molecule type" value="Genomic_DNA"/>
</dbReference>
<dbReference type="Proteomes" id="UP000054988">
    <property type="component" value="Unassembled WGS sequence"/>
</dbReference>
<gene>
    <name evidence="2" type="ORF">WG66_8057</name>
</gene>
<sequence>MGRQRGRELNAGVDDSGCGKSEKNDKSHACGSIGYHTLASDFE</sequence>
<organism evidence="2 3">
    <name type="scientific">Moniliophthora roreri</name>
    <name type="common">Frosty pod rot fungus</name>
    <name type="synonym">Monilia roreri</name>
    <dbReference type="NCBI Taxonomy" id="221103"/>
    <lineage>
        <taxon>Eukaryota</taxon>
        <taxon>Fungi</taxon>
        <taxon>Dikarya</taxon>
        <taxon>Basidiomycota</taxon>
        <taxon>Agaricomycotina</taxon>
        <taxon>Agaricomycetes</taxon>
        <taxon>Agaricomycetidae</taxon>
        <taxon>Agaricales</taxon>
        <taxon>Marasmiineae</taxon>
        <taxon>Marasmiaceae</taxon>
        <taxon>Moniliophthora</taxon>
    </lineage>
</organism>
<accession>A0A0W0FT34</accession>
<feature type="region of interest" description="Disordered" evidence="1">
    <location>
        <begin position="1"/>
        <end position="30"/>
    </location>
</feature>
<protein>
    <submittedName>
        <fullName evidence="2">Uncharacterized protein</fullName>
    </submittedName>
</protein>
<evidence type="ECO:0000313" key="2">
    <source>
        <dbReference type="EMBL" id="KTB39352.1"/>
    </source>
</evidence>
<proteinExistence type="predicted"/>
<comment type="caution">
    <text evidence="2">The sequence shown here is derived from an EMBL/GenBank/DDBJ whole genome shotgun (WGS) entry which is preliminary data.</text>
</comment>
<dbReference type="AlphaFoldDB" id="A0A0W0FT34"/>